<dbReference type="AlphaFoldDB" id="A0ABC9AT84"/>
<organism evidence="2 3">
    <name type="scientific">Urochloa decumbens</name>
    <dbReference type="NCBI Taxonomy" id="240449"/>
    <lineage>
        <taxon>Eukaryota</taxon>
        <taxon>Viridiplantae</taxon>
        <taxon>Streptophyta</taxon>
        <taxon>Embryophyta</taxon>
        <taxon>Tracheophyta</taxon>
        <taxon>Spermatophyta</taxon>
        <taxon>Magnoliopsida</taxon>
        <taxon>Liliopsida</taxon>
        <taxon>Poales</taxon>
        <taxon>Poaceae</taxon>
        <taxon>PACMAD clade</taxon>
        <taxon>Panicoideae</taxon>
        <taxon>Panicodae</taxon>
        <taxon>Paniceae</taxon>
        <taxon>Melinidinae</taxon>
        <taxon>Urochloa</taxon>
    </lineage>
</organism>
<reference evidence="2" key="1">
    <citation type="submission" date="2024-10" db="EMBL/GenBank/DDBJ databases">
        <authorList>
            <person name="Ryan C."/>
        </authorList>
    </citation>
    <scope>NUCLEOTIDE SEQUENCE [LARGE SCALE GENOMIC DNA]</scope>
</reference>
<proteinExistence type="predicted"/>
<evidence type="ECO:0000313" key="3">
    <source>
        <dbReference type="Proteomes" id="UP001497457"/>
    </source>
</evidence>
<feature type="region of interest" description="Disordered" evidence="1">
    <location>
        <begin position="1"/>
        <end position="46"/>
    </location>
</feature>
<feature type="region of interest" description="Disordered" evidence="1">
    <location>
        <begin position="125"/>
        <end position="171"/>
    </location>
</feature>
<gene>
    <name evidence="2" type="ORF">URODEC1_LOCUS57861</name>
</gene>
<accession>A0ABC9AT84</accession>
<evidence type="ECO:0000313" key="2">
    <source>
        <dbReference type="EMBL" id="CAL4985247.1"/>
    </source>
</evidence>
<feature type="compositionally biased region" description="Acidic residues" evidence="1">
    <location>
        <begin position="34"/>
        <end position="46"/>
    </location>
</feature>
<sequence>MEDVNKKHKGGESSANKSAENKEHSAPAKGLQQEDNDFDIDEDDLLDETLAVDAPFSATEIPEDLGLGVLAKEQQEREVAVSFSEDNGKMVVEAEYMVDPENTLEHPSQALGSFLDRALKGLKEAQGIEEGEGDGRKSASEGFTTPAAVATIEAQSTPLRRSKRRAASVDEDSIDRAARLVAKRNLEADEGHLQRDTLDPVLDFVAKGGRATASYFGVSCA</sequence>
<protein>
    <submittedName>
        <fullName evidence="2">Uncharacterized protein</fullName>
    </submittedName>
</protein>
<evidence type="ECO:0000256" key="1">
    <source>
        <dbReference type="SAM" id="MobiDB-lite"/>
    </source>
</evidence>
<keyword evidence="3" id="KW-1185">Reference proteome</keyword>
<dbReference type="EMBL" id="OZ075132">
    <property type="protein sequence ID" value="CAL4985247.1"/>
    <property type="molecule type" value="Genomic_DNA"/>
</dbReference>
<name>A0ABC9AT84_9POAL</name>
<dbReference type="Proteomes" id="UP001497457">
    <property type="component" value="Chromosome 22rd"/>
</dbReference>